<dbReference type="GO" id="GO:0046872">
    <property type="term" value="F:metal ion binding"/>
    <property type="evidence" value="ECO:0007669"/>
    <property type="project" value="UniProtKB-KW"/>
</dbReference>
<dbReference type="FunFam" id="3.40.50.300:FF:001911">
    <property type="entry name" value="ATP-dependent Clp protease ATP-binding subunit ClpX"/>
    <property type="match status" value="1"/>
</dbReference>
<dbReference type="GO" id="GO:0005524">
    <property type="term" value="F:ATP binding"/>
    <property type="evidence" value="ECO:0007669"/>
    <property type="project" value="UniProtKB-KW"/>
</dbReference>
<dbReference type="SMART" id="SM00382">
    <property type="entry name" value="AAA"/>
    <property type="match status" value="1"/>
</dbReference>
<dbReference type="InterPro" id="IPR004487">
    <property type="entry name" value="Clp_protease_ATP-bd_su_ClpX"/>
</dbReference>
<feature type="domain" description="Clp ATPase C-terminal" evidence="7">
    <location>
        <begin position="368"/>
        <end position="460"/>
    </location>
</feature>
<dbReference type="InterPro" id="IPR003593">
    <property type="entry name" value="AAA+_ATPase"/>
</dbReference>
<dbReference type="Pfam" id="PF10431">
    <property type="entry name" value="ClpB_D2-small"/>
    <property type="match status" value="1"/>
</dbReference>
<sequence length="471" mass="51919">MLNKFYPSVRRISTSAIVARKAGRKGGTRRPVATDFTLGGLTKLTFKEEVHHARPVEPFKVKKHERKKVPYPKEISAYLDKHVIGQEVAKKTLAVGIYQHYKRLEHNDKIRQKKEWGSLAGLKKSIILGPKTVPKDADVLNELLEEAKNPTMLEKSNIVLVGPSGAGKTYITQRLASILDVPFAYCDCTVLTQAGYVGDDADTVIQKLLQNADGDVDRAMRGIVFLDEFDKIASSIDPIHSANGFRDVSGRGVQQALLKIVEGSVVRVKNPYSQGAKIEVDTSDILFVSSGAFNSLDRMVGRRLNKRSVGFGSGATNHDEDLLGDDEIAVARKRDELLLKVEPADLVSFGMIPELVGRFPVVVPFQSLDKDQLVRVLKEPANSLVNQVTKQFKMDNIKIRFTEQALAAIAQEAVQRKTGARALRAIVERVLLNAKYEVPGSEVTEVVINEEAVKSGGFSGFTEKANKNVCE</sequence>
<dbReference type="InterPro" id="IPR050052">
    <property type="entry name" value="ATP-dep_Clp_protease_ClpX"/>
</dbReference>
<gene>
    <name evidence="8" type="ORF">BOKJ2_LOCUS834</name>
</gene>
<dbReference type="SMART" id="SM01086">
    <property type="entry name" value="ClpB_D2-small"/>
    <property type="match status" value="1"/>
</dbReference>
<dbReference type="SUPFAM" id="SSF52540">
    <property type="entry name" value="P-loop containing nucleoside triphosphate hydrolases"/>
    <property type="match status" value="1"/>
</dbReference>
<dbReference type="GO" id="GO:0051603">
    <property type="term" value="P:proteolysis involved in protein catabolic process"/>
    <property type="evidence" value="ECO:0007669"/>
    <property type="project" value="TreeGrafter"/>
</dbReference>
<protein>
    <submittedName>
        <fullName evidence="8">Uncharacterized protein</fullName>
    </submittedName>
</protein>
<keyword evidence="4" id="KW-0067">ATP-binding</keyword>
<dbReference type="Gene3D" id="1.10.8.60">
    <property type="match status" value="1"/>
</dbReference>
<dbReference type="Proteomes" id="UP000783686">
    <property type="component" value="Unassembled WGS sequence"/>
</dbReference>
<evidence type="ECO:0000256" key="2">
    <source>
        <dbReference type="ARBA" id="ARBA00022741"/>
    </source>
</evidence>
<dbReference type="InterPro" id="IPR003959">
    <property type="entry name" value="ATPase_AAA_core"/>
</dbReference>
<comment type="caution">
    <text evidence="8">The sequence shown here is derived from an EMBL/GenBank/DDBJ whole genome shotgun (WGS) entry which is preliminary data.</text>
</comment>
<dbReference type="AlphaFoldDB" id="A0A811JRT6"/>
<dbReference type="NCBIfam" id="TIGR00382">
    <property type="entry name" value="clpX"/>
    <property type="match status" value="1"/>
</dbReference>
<evidence type="ECO:0000259" key="7">
    <source>
        <dbReference type="SMART" id="SM01086"/>
    </source>
</evidence>
<keyword evidence="3" id="KW-0862">Zinc</keyword>
<dbReference type="Proteomes" id="UP000614601">
    <property type="component" value="Unassembled WGS sequence"/>
</dbReference>
<dbReference type="FunFam" id="1.10.8.60:FF:000002">
    <property type="entry name" value="ATP-dependent Clp protease ATP-binding subunit ClpX"/>
    <property type="match status" value="1"/>
</dbReference>
<dbReference type="EMBL" id="CAJFCW020000001">
    <property type="protein sequence ID" value="CAG9080675.1"/>
    <property type="molecule type" value="Genomic_DNA"/>
</dbReference>
<dbReference type="PANTHER" id="PTHR48102">
    <property type="entry name" value="ATP-DEPENDENT CLP PROTEASE ATP-BINDING SUBUNIT CLPX-LIKE, MITOCHONDRIAL-RELATED"/>
    <property type="match status" value="1"/>
</dbReference>
<dbReference type="GO" id="GO:0051082">
    <property type="term" value="F:unfolded protein binding"/>
    <property type="evidence" value="ECO:0007669"/>
    <property type="project" value="InterPro"/>
</dbReference>
<dbReference type="PANTHER" id="PTHR48102:SF10">
    <property type="entry name" value="ATP-DEPENDENT CLP PROTEASE ATP-BINDING SUBUNIT CLPX"/>
    <property type="match status" value="1"/>
</dbReference>
<evidence type="ECO:0000256" key="4">
    <source>
        <dbReference type="ARBA" id="ARBA00022840"/>
    </source>
</evidence>
<dbReference type="InterPro" id="IPR027417">
    <property type="entry name" value="P-loop_NTPase"/>
</dbReference>
<evidence type="ECO:0000313" key="9">
    <source>
        <dbReference type="Proteomes" id="UP000614601"/>
    </source>
</evidence>
<feature type="domain" description="AAA+ ATPase" evidence="6">
    <location>
        <begin position="154"/>
        <end position="334"/>
    </location>
</feature>
<dbReference type="GO" id="GO:0016887">
    <property type="term" value="F:ATP hydrolysis activity"/>
    <property type="evidence" value="ECO:0007669"/>
    <property type="project" value="InterPro"/>
</dbReference>
<keyword evidence="1" id="KW-0479">Metal-binding</keyword>
<dbReference type="OrthoDB" id="1721884at2759"/>
<accession>A0A811JRT6</accession>
<dbReference type="GO" id="GO:0005759">
    <property type="term" value="C:mitochondrial matrix"/>
    <property type="evidence" value="ECO:0007669"/>
    <property type="project" value="TreeGrafter"/>
</dbReference>
<evidence type="ECO:0000256" key="1">
    <source>
        <dbReference type="ARBA" id="ARBA00022723"/>
    </source>
</evidence>
<name>A0A811JRT6_9BILA</name>
<reference evidence="8" key="1">
    <citation type="submission" date="2020-09" db="EMBL/GenBank/DDBJ databases">
        <authorList>
            <person name="Kikuchi T."/>
        </authorList>
    </citation>
    <scope>NUCLEOTIDE SEQUENCE</scope>
    <source>
        <strain evidence="8">SH1</strain>
    </source>
</reference>
<keyword evidence="5" id="KW-0143">Chaperone</keyword>
<dbReference type="Pfam" id="PF07724">
    <property type="entry name" value="AAA_2"/>
    <property type="match status" value="1"/>
</dbReference>
<proteinExistence type="predicted"/>
<dbReference type="NCBIfam" id="NF003745">
    <property type="entry name" value="PRK05342.1"/>
    <property type="match status" value="1"/>
</dbReference>
<dbReference type="GO" id="GO:0140662">
    <property type="term" value="F:ATP-dependent protein folding chaperone"/>
    <property type="evidence" value="ECO:0007669"/>
    <property type="project" value="InterPro"/>
</dbReference>
<evidence type="ECO:0000256" key="5">
    <source>
        <dbReference type="ARBA" id="ARBA00023186"/>
    </source>
</evidence>
<evidence type="ECO:0000259" key="6">
    <source>
        <dbReference type="SMART" id="SM00382"/>
    </source>
</evidence>
<organism evidence="8 9">
    <name type="scientific">Bursaphelenchus okinawaensis</name>
    <dbReference type="NCBI Taxonomy" id="465554"/>
    <lineage>
        <taxon>Eukaryota</taxon>
        <taxon>Metazoa</taxon>
        <taxon>Ecdysozoa</taxon>
        <taxon>Nematoda</taxon>
        <taxon>Chromadorea</taxon>
        <taxon>Rhabditida</taxon>
        <taxon>Tylenchina</taxon>
        <taxon>Tylenchomorpha</taxon>
        <taxon>Aphelenchoidea</taxon>
        <taxon>Aphelenchoididae</taxon>
        <taxon>Bursaphelenchus</taxon>
    </lineage>
</organism>
<keyword evidence="2" id="KW-0547">Nucleotide-binding</keyword>
<dbReference type="InterPro" id="IPR019489">
    <property type="entry name" value="Clp_ATPase_C"/>
</dbReference>
<keyword evidence="9" id="KW-1185">Reference proteome</keyword>
<dbReference type="EMBL" id="CAJFDH010000001">
    <property type="protein sequence ID" value="CAD5206150.1"/>
    <property type="molecule type" value="Genomic_DNA"/>
</dbReference>
<evidence type="ECO:0000256" key="3">
    <source>
        <dbReference type="ARBA" id="ARBA00022833"/>
    </source>
</evidence>
<dbReference type="Gene3D" id="3.40.50.300">
    <property type="entry name" value="P-loop containing nucleotide triphosphate hydrolases"/>
    <property type="match status" value="1"/>
</dbReference>
<evidence type="ECO:0000313" key="8">
    <source>
        <dbReference type="EMBL" id="CAD5206150.1"/>
    </source>
</evidence>